<dbReference type="GO" id="GO:0051287">
    <property type="term" value="F:NAD binding"/>
    <property type="evidence" value="ECO:0007669"/>
    <property type="project" value="UniProtKB-UniRule"/>
</dbReference>
<comment type="function">
    <text evidence="1">Catalyzes the reversible oxidation of 3-phospho-D-glycerate to 3-phosphonooxypyruvate, the first step of the phosphorylated L-serine biosynthesis pathway. Also catalyzes the reversible oxidation of 2-hydroxyglutarate to 2-oxoglutarate.</text>
</comment>
<dbReference type="Pfam" id="PF00389">
    <property type="entry name" value="2-Hacid_dh"/>
    <property type="match status" value="1"/>
</dbReference>
<evidence type="ECO:0000256" key="6">
    <source>
        <dbReference type="ARBA" id="ARBA00023027"/>
    </source>
</evidence>
<sequence length="527" mass="56008">MKVLITEALAESGVELLKQEFEVDVLLGMSPEELLERIGEYDGLIIRSATTVTAEVIERADNLKAIGRAGIGVDNIDIEAATKRGIIVANAPESNTIAAGEHTLGLMLAAARHIPAADESLRGGEWKRSKFKGVEVAGKTLGLVGLGHVGRIVARGALGMRMRVLAYDPYVSEDRMRDMNVARAESVDEVLEQSDFVSLHVPRTPQTVGLIGEVALEKMKPSAYLVNVARGGIVDETALYNALKGGSIAGAALDVFKEEPTTDSPLFTLPNVIVTPHLGASTVEAQDRAGVTAAEQVATALRGAVPLNAINAPVPSGEGAEFVAQFAELCETMGSVLYQLTDRPGSSLKIEYRGEVARYDTRLLDVSAMKGLLARMVHEPLNFVNTPALAREMGLRVETARISESTDYTSLVTLRLASEGAGEAVVSGTLVGPRMQPRIVDAFGFTVDIVPQKHTLFIRNEDQPGMIGRVGSILGEHGINIGNMAVGRNAPGAPAAMAITVDEPVPDEVLKNLREIPGFTDARAVSL</sequence>
<dbReference type="FunFam" id="3.30.70.260:FF:000008">
    <property type="entry name" value="D-3-phosphoglycerate dehydrogenase, chloroplastic"/>
    <property type="match status" value="1"/>
</dbReference>
<evidence type="ECO:0000256" key="4">
    <source>
        <dbReference type="ARBA" id="ARBA00021582"/>
    </source>
</evidence>
<dbReference type="InterPro" id="IPR045865">
    <property type="entry name" value="ACT-like_dom_sf"/>
</dbReference>
<keyword evidence="10" id="KW-0028">Amino-acid biosynthesis</keyword>
<dbReference type="GO" id="GO:0004617">
    <property type="term" value="F:phosphoglycerate dehydrogenase activity"/>
    <property type="evidence" value="ECO:0007669"/>
    <property type="project" value="UniProtKB-UniRule"/>
</dbReference>
<dbReference type="InterPro" id="IPR002912">
    <property type="entry name" value="ACT_dom"/>
</dbReference>
<feature type="domain" description="ACT" evidence="11">
    <location>
        <begin position="455"/>
        <end position="527"/>
    </location>
</feature>
<dbReference type="FunFam" id="3.40.50.720:FF:000021">
    <property type="entry name" value="D-3-phosphoglycerate dehydrogenase"/>
    <property type="match status" value="1"/>
</dbReference>
<dbReference type="InterPro" id="IPR006236">
    <property type="entry name" value="PGDH"/>
</dbReference>
<dbReference type="InterPro" id="IPR006139">
    <property type="entry name" value="D-isomer_2_OHA_DH_cat_dom"/>
</dbReference>
<dbReference type="EMBL" id="CADCVB010000166">
    <property type="protein sequence ID" value="CAA9441355.1"/>
    <property type="molecule type" value="Genomic_DNA"/>
</dbReference>
<dbReference type="SUPFAM" id="SSF51735">
    <property type="entry name" value="NAD(P)-binding Rossmann-fold domains"/>
    <property type="match status" value="1"/>
</dbReference>
<evidence type="ECO:0000256" key="3">
    <source>
        <dbReference type="ARBA" id="ARBA00005854"/>
    </source>
</evidence>
<comment type="pathway">
    <text evidence="2 10">Amino-acid biosynthesis; L-serine biosynthesis; L-serine from 3-phospho-D-glycerate: step 1/3.</text>
</comment>
<comment type="catalytic activity">
    <reaction evidence="8">
        <text>(R)-2-hydroxyglutarate + NAD(+) = 2-oxoglutarate + NADH + H(+)</text>
        <dbReference type="Rhea" id="RHEA:49612"/>
        <dbReference type="ChEBI" id="CHEBI:15378"/>
        <dbReference type="ChEBI" id="CHEBI:15801"/>
        <dbReference type="ChEBI" id="CHEBI:16810"/>
        <dbReference type="ChEBI" id="CHEBI:57540"/>
        <dbReference type="ChEBI" id="CHEBI:57945"/>
        <dbReference type="EC" id="1.1.1.399"/>
    </reaction>
</comment>
<gene>
    <name evidence="12" type="ORF">AVDCRST_MAG78-2473</name>
</gene>
<evidence type="ECO:0000256" key="7">
    <source>
        <dbReference type="ARBA" id="ARBA00023299"/>
    </source>
</evidence>
<comment type="similarity">
    <text evidence="3 10">Belongs to the D-isomer specific 2-hydroxyacid dehydrogenase family.</text>
</comment>
<comment type="catalytic activity">
    <reaction evidence="9 10">
        <text>(2R)-3-phosphoglycerate + NAD(+) = 3-phosphooxypyruvate + NADH + H(+)</text>
        <dbReference type="Rhea" id="RHEA:12641"/>
        <dbReference type="ChEBI" id="CHEBI:15378"/>
        <dbReference type="ChEBI" id="CHEBI:18110"/>
        <dbReference type="ChEBI" id="CHEBI:57540"/>
        <dbReference type="ChEBI" id="CHEBI:57945"/>
        <dbReference type="ChEBI" id="CHEBI:58272"/>
        <dbReference type="EC" id="1.1.1.95"/>
    </reaction>
</comment>
<dbReference type="Gene3D" id="3.30.1330.90">
    <property type="entry name" value="D-3-phosphoglycerate dehydrogenase, domain 3"/>
    <property type="match status" value="1"/>
</dbReference>
<dbReference type="AlphaFoldDB" id="A0A6J4QDY6"/>
<dbReference type="PANTHER" id="PTHR42789">
    <property type="entry name" value="D-ISOMER SPECIFIC 2-HYDROXYACID DEHYDROGENASE FAMILY PROTEIN (AFU_ORTHOLOGUE AFUA_6G10090)"/>
    <property type="match status" value="1"/>
</dbReference>
<evidence type="ECO:0000256" key="10">
    <source>
        <dbReference type="RuleBase" id="RU363003"/>
    </source>
</evidence>
<dbReference type="PANTHER" id="PTHR42789:SF1">
    <property type="entry name" value="D-ISOMER SPECIFIC 2-HYDROXYACID DEHYDROGENASE FAMILY PROTEIN (AFU_ORTHOLOGUE AFUA_6G10090)"/>
    <property type="match status" value="1"/>
</dbReference>
<organism evidence="12">
    <name type="scientific">uncultured Rubrobacteraceae bacterium</name>
    <dbReference type="NCBI Taxonomy" id="349277"/>
    <lineage>
        <taxon>Bacteria</taxon>
        <taxon>Bacillati</taxon>
        <taxon>Actinomycetota</taxon>
        <taxon>Rubrobacteria</taxon>
        <taxon>Rubrobacterales</taxon>
        <taxon>Rubrobacteraceae</taxon>
        <taxon>environmental samples</taxon>
    </lineage>
</organism>
<dbReference type="InterPro" id="IPR006140">
    <property type="entry name" value="D-isomer_DH_NAD-bd"/>
</dbReference>
<evidence type="ECO:0000259" key="11">
    <source>
        <dbReference type="PROSITE" id="PS51671"/>
    </source>
</evidence>
<proteinExistence type="inferred from homology"/>
<dbReference type="InterPro" id="IPR050857">
    <property type="entry name" value="D-2-hydroxyacid_DH"/>
</dbReference>
<dbReference type="Gene3D" id="3.30.70.260">
    <property type="match status" value="1"/>
</dbReference>
<dbReference type="SUPFAM" id="SSF52283">
    <property type="entry name" value="Formate/glycerate dehydrogenase catalytic domain-like"/>
    <property type="match status" value="1"/>
</dbReference>
<dbReference type="SUPFAM" id="SSF55021">
    <property type="entry name" value="ACT-like"/>
    <property type="match status" value="1"/>
</dbReference>
<dbReference type="SUPFAM" id="SSF143548">
    <property type="entry name" value="Serine metabolism enzymes domain"/>
    <property type="match status" value="1"/>
</dbReference>
<dbReference type="Pfam" id="PF19304">
    <property type="entry name" value="PGDH_inter"/>
    <property type="match status" value="1"/>
</dbReference>
<evidence type="ECO:0000256" key="9">
    <source>
        <dbReference type="ARBA" id="ARBA00048731"/>
    </source>
</evidence>
<dbReference type="NCBIfam" id="TIGR01327">
    <property type="entry name" value="PGDH"/>
    <property type="match status" value="1"/>
</dbReference>
<dbReference type="InterPro" id="IPR036291">
    <property type="entry name" value="NAD(P)-bd_dom_sf"/>
</dbReference>
<dbReference type="InterPro" id="IPR029753">
    <property type="entry name" value="D-isomer_DH_CS"/>
</dbReference>
<reference evidence="12" key="1">
    <citation type="submission" date="2020-02" db="EMBL/GenBank/DDBJ databases">
        <authorList>
            <person name="Meier V. D."/>
        </authorList>
    </citation>
    <scope>NUCLEOTIDE SEQUENCE</scope>
    <source>
        <strain evidence="12">AVDCRST_MAG78</strain>
    </source>
</reference>
<dbReference type="PROSITE" id="PS00671">
    <property type="entry name" value="D_2_HYDROXYACID_DH_3"/>
    <property type="match status" value="1"/>
</dbReference>
<dbReference type="EC" id="1.1.1.95" evidence="10"/>
<keyword evidence="5 10" id="KW-0560">Oxidoreductase</keyword>
<evidence type="ECO:0000256" key="5">
    <source>
        <dbReference type="ARBA" id="ARBA00023002"/>
    </source>
</evidence>
<dbReference type="Pfam" id="PF01842">
    <property type="entry name" value="ACT"/>
    <property type="match status" value="1"/>
</dbReference>
<dbReference type="UniPathway" id="UPA00135">
    <property type="reaction ID" value="UER00196"/>
</dbReference>
<evidence type="ECO:0000256" key="8">
    <source>
        <dbReference type="ARBA" id="ARBA00048126"/>
    </source>
</evidence>
<evidence type="ECO:0000256" key="2">
    <source>
        <dbReference type="ARBA" id="ARBA00005216"/>
    </source>
</evidence>
<keyword evidence="7 10" id="KW-0718">Serine biosynthesis</keyword>
<dbReference type="GO" id="GO:0006564">
    <property type="term" value="P:L-serine biosynthetic process"/>
    <property type="evidence" value="ECO:0007669"/>
    <property type="project" value="UniProtKB-UniRule"/>
</dbReference>
<dbReference type="InterPro" id="IPR029009">
    <property type="entry name" value="ASB_dom_sf"/>
</dbReference>
<name>A0A6J4QDY6_9ACTN</name>
<keyword evidence="6 10" id="KW-0520">NAD</keyword>
<protein>
    <recommendedName>
        <fullName evidence="4 10">D-3-phosphoglycerate dehydrogenase</fullName>
        <ecNumber evidence="10">1.1.1.95</ecNumber>
    </recommendedName>
</protein>
<dbReference type="PROSITE" id="PS00670">
    <property type="entry name" value="D_2_HYDROXYACID_DH_2"/>
    <property type="match status" value="1"/>
</dbReference>
<dbReference type="CDD" id="cd12173">
    <property type="entry name" value="PGDH_4"/>
    <property type="match status" value="1"/>
</dbReference>
<accession>A0A6J4QDY6</accession>
<dbReference type="Gene3D" id="3.40.50.720">
    <property type="entry name" value="NAD(P)-binding Rossmann-like Domain"/>
    <property type="match status" value="2"/>
</dbReference>
<evidence type="ECO:0000256" key="1">
    <source>
        <dbReference type="ARBA" id="ARBA00003800"/>
    </source>
</evidence>
<dbReference type="CDD" id="cd04902">
    <property type="entry name" value="ACT_3PGDH-xct"/>
    <property type="match status" value="1"/>
</dbReference>
<dbReference type="Pfam" id="PF02826">
    <property type="entry name" value="2-Hacid_dh_C"/>
    <property type="match status" value="1"/>
</dbReference>
<dbReference type="InterPro" id="IPR045626">
    <property type="entry name" value="PGDH_ASB_dom"/>
</dbReference>
<evidence type="ECO:0000313" key="12">
    <source>
        <dbReference type="EMBL" id="CAA9441355.1"/>
    </source>
</evidence>
<dbReference type="PROSITE" id="PS51671">
    <property type="entry name" value="ACT"/>
    <property type="match status" value="1"/>
</dbReference>